<evidence type="ECO:0000313" key="3">
    <source>
        <dbReference type="EMBL" id="GIE68068.1"/>
    </source>
</evidence>
<comment type="caution">
    <text evidence="3">The sequence shown here is derived from an EMBL/GenBank/DDBJ whole genome shotgun (WGS) entry which is preliminary data.</text>
</comment>
<keyword evidence="4" id="KW-1185">Reference proteome</keyword>
<gene>
    <name evidence="3" type="ORF">Apa02nite_041760</name>
</gene>
<feature type="region of interest" description="Disordered" evidence="1">
    <location>
        <begin position="1"/>
        <end position="44"/>
    </location>
</feature>
<evidence type="ECO:0000313" key="4">
    <source>
        <dbReference type="Proteomes" id="UP000624709"/>
    </source>
</evidence>
<keyword evidence="2" id="KW-0812">Transmembrane</keyword>
<evidence type="ECO:0000256" key="1">
    <source>
        <dbReference type="SAM" id="MobiDB-lite"/>
    </source>
</evidence>
<feature type="compositionally biased region" description="Basic and acidic residues" evidence="1">
    <location>
        <begin position="59"/>
        <end position="68"/>
    </location>
</feature>
<keyword evidence="2" id="KW-0472">Membrane</keyword>
<feature type="region of interest" description="Disordered" evidence="1">
    <location>
        <begin position="59"/>
        <end position="97"/>
    </location>
</feature>
<evidence type="ECO:0000256" key="2">
    <source>
        <dbReference type="SAM" id="Phobius"/>
    </source>
</evidence>
<feature type="transmembrane region" description="Helical" evidence="2">
    <location>
        <begin position="108"/>
        <end position="128"/>
    </location>
</feature>
<protein>
    <recommendedName>
        <fullName evidence="5">Serine/threonine protein kinase</fullName>
    </recommendedName>
</protein>
<accession>A0ABQ4BBJ9</accession>
<sequence>MAQVGQPRSGDEEAGEPTPDRAGVSGASGPAVPAAGSSGKGELSPEVIEVLRAATAKRDLAVADRATPHDVPPSDATPQDPAPQPGGAAGGSLLLRTKKRWRTLSRRTRMTTGGVAAVVAVLLVWAAVGGDGGDQGPAVRAVAEDVSVVPAPSVSPPGEVVPQAATHPVRSADDLELVCGSTYYPTAPKFAGKAVHPIAISARGRLDMDQRSSRTLARVALGGSAVARRAWAPAVTRVQLVACLDLIGGGAKLKDCKSDEAKKPVLPLMVGRYKLTVYEAATRRKVAEATLEGADKACPWVVMTGSDRTVYSQVTDDQLFRVLRKPVIQGASVSVQPKKRS</sequence>
<dbReference type="Proteomes" id="UP000624709">
    <property type="component" value="Unassembled WGS sequence"/>
</dbReference>
<name>A0ABQ4BBJ9_9ACTN</name>
<organism evidence="3 4">
    <name type="scientific">Actinoplanes palleronii</name>
    <dbReference type="NCBI Taxonomy" id="113570"/>
    <lineage>
        <taxon>Bacteria</taxon>
        <taxon>Bacillati</taxon>
        <taxon>Actinomycetota</taxon>
        <taxon>Actinomycetes</taxon>
        <taxon>Micromonosporales</taxon>
        <taxon>Micromonosporaceae</taxon>
        <taxon>Actinoplanes</taxon>
    </lineage>
</organism>
<evidence type="ECO:0008006" key="5">
    <source>
        <dbReference type="Google" id="ProtNLM"/>
    </source>
</evidence>
<feature type="compositionally biased region" description="Low complexity" evidence="1">
    <location>
        <begin position="22"/>
        <end position="37"/>
    </location>
</feature>
<dbReference type="EMBL" id="BOMS01000055">
    <property type="protein sequence ID" value="GIE68068.1"/>
    <property type="molecule type" value="Genomic_DNA"/>
</dbReference>
<reference evidence="3 4" key="1">
    <citation type="submission" date="2021-01" db="EMBL/GenBank/DDBJ databases">
        <title>Whole genome shotgun sequence of Actinoplanes palleronii NBRC 14916.</title>
        <authorList>
            <person name="Komaki H."/>
            <person name="Tamura T."/>
        </authorList>
    </citation>
    <scope>NUCLEOTIDE SEQUENCE [LARGE SCALE GENOMIC DNA]</scope>
    <source>
        <strain evidence="3 4">NBRC 14916</strain>
    </source>
</reference>
<dbReference type="RefSeq" id="WP_203826441.1">
    <property type="nucleotide sequence ID" value="NZ_BAAATY010000021.1"/>
</dbReference>
<proteinExistence type="predicted"/>
<keyword evidence="2" id="KW-1133">Transmembrane helix</keyword>